<comment type="caution">
    <text evidence="2">The sequence shown here is derived from an EMBL/GenBank/DDBJ whole genome shotgun (WGS) entry which is preliminary data.</text>
</comment>
<sequence length="264" mass="29898">MCTYNPLCPARDGSCNCSRMKVQEGILDPFPVGLYQQDNSTFMYNMFRMMMEQSEIIKGAYEQTRQVLEKLLENNSAPSKSKPIPETIEGEETSKAGLLNYLCGPKLSFTHFLCLTEDISLPLYKERCFSVSINITNSSGAKAILPHPVLFKALLYTTESPPKLVTTNTSGDKAMRGTIEVESDSHALFKKIIIKEVTSHFRNGVLYFVIMPQNADFIKPLIIEDFVIKARKLISKKACKKAKNIEEEEGEEGEERYDEEIEKQ</sequence>
<dbReference type="AlphaFoldDB" id="A0A1R2BQI1"/>
<organism evidence="2 3">
    <name type="scientific">Stentor coeruleus</name>
    <dbReference type="NCBI Taxonomy" id="5963"/>
    <lineage>
        <taxon>Eukaryota</taxon>
        <taxon>Sar</taxon>
        <taxon>Alveolata</taxon>
        <taxon>Ciliophora</taxon>
        <taxon>Postciliodesmatophora</taxon>
        <taxon>Heterotrichea</taxon>
        <taxon>Heterotrichida</taxon>
        <taxon>Stentoridae</taxon>
        <taxon>Stentor</taxon>
    </lineage>
</organism>
<dbReference type="Proteomes" id="UP000187209">
    <property type="component" value="Unassembled WGS sequence"/>
</dbReference>
<feature type="region of interest" description="Disordered" evidence="1">
    <location>
        <begin position="241"/>
        <end position="264"/>
    </location>
</feature>
<evidence type="ECO:0000256" key="1">
    <source>
        <dbReference type="SAM" id="MobiDB-lite"/>
    </source>
</evidence>
<name>A0A1R2BQI1_9CILI</name>
<evidence type="ECO:0000313" key="2">
    <source>
        <dbReference type="EMBL" id="OMJ78987.1"/>
    </source>
</evidence>
<gene>
    <name evidence="2" type="ORF">SteCoe_21067</name>
</gene>
<feature type="compositionally biased region" description="Acidic residues" evidence="1">
    <location>
        <begin position="246"/>
        <end position="264"/>
    </location>
</feature>
<protein>
    <submittedName>
        <fullName evidence="2">Uncharacterized protein</fullName>
    </submittedName>
</protein>
<proteinExistence type="predicted"/>
<reference evidence="2 3" key="1">
    <citation type="submission" date="2016-11" db="EMBL/GenBank/DDBJ databases">
        <title>The macronuclear genome of Stentor coeruleus: a giant cell with tiny introns.</title>
        <authorList>
            <person name="Slabodnick M."/>
            <person name="Ruby J.G."/>
            <person name="Reiff S.B."/>
            <person name="Swart E.C."/>
            <person name="Gosai S."/>
            <person name="Prabakaran S."/>
            <person name="Witkowska E."/>
            <person name="Larue G.E."/>
            <person name="Fisher S."/>
            <person name="Freeman R.M."/>
            <person name="Gunawardena J."/>
            <person name="Chu W."/>
            <person name="Stover N.A."/>
            <person name="Gregory B.D."/>
            <person name="Nowacki M."/>
            <person name="Derisi J."/>
            <person name="Roy S.W."/>
            <person name="Marshall W.F."/>
            <person name="Sood P."/>
        </authorList>
    </citation>
    <scope>NUCLEOTIDE SEQUENCE [LARGE SCALE GENOMIC DNA]</scope>
    <source>
        <strain evidence="2">WM001</strain>
    </source>
</reference>
<keyword evidence="3" id="KW-1185">Reference proteome</keyword>
<evidence type="ECO:0000313" key="3">
    <source>
        <dbReference type="Proteomes" id="UP000187209"/>
    </source>
</evidence>
<dbReference type="OrthoDB" id="288611at2759"/>
<dbReference type="EMBL" id="MPUH01000493">
    <property type="protein sequence ID" value="OMJ78987.1"/>
    <property type="molecule type" value="Genomic_DNA"/>
</dbReference>
<accession>A0A1R2BQI1</accession>